<accession>A0A5J5DL82</accession>
<dbReference type="EMBL" id="VOFY01000003">
    <property type="protein sequence ID" value="KAA8593969.1"/>
    <property type="molecule type" value="Genomic_DNA"/>
</dbReference>
<proteinExistence type="predicted"/>
<name>A0A5J5DL82_9PERO</name>
<feature type="non-terminal residue" evidence="1">
    <location>
        <position position="1"/>
    </location>
</feature>
<evidence type="ECO:0000313" key="2">
    <source>
        <dbReference type="Proteomes" id="UP000327493"/>
    </source>
</evidence>
<keyword evidence="2" id="KW-1185">Reference proteome</keyword>
<protein>
    <submittedName>
        <fullName evidence="1">Uncharacterized protein</fullName>
    </submittedName>
</protein>
<dbReference type="Proteomes" id="UP000327493">
    <property type="component" value="Chromosome 3"/>
</dbReference>
<dbReference type="AlphaFoldDB" id="A0A5J5DL82"/>
<sequence length="114" mass="12825">VVVSCHFSANRHKWQSTPLPSYHRQTLQILWHHQPHQNQQPLPPPPPVSELHGGIYCRCCCCSDGACMDPVQNLYHGSSCITLWPEGGGWCLSWWKPKSLKQVLTEERGLPGSG</sequence>
<organism evidence="1 2">
    <name type="scientific">Etheostoma spectabile</name>
    <name type="common">orangethroat darter</name>
    <dbReference type="NCBI Taxonomy" id="54343"/>
    <lineage>
        <taxon>Eukaryota</taxon>
        <taxon>Metazoa</taxon>
        <taxon>Chordata</taxon>
        <taxon>Craniata</taxon>
        <taxon>Vertebrata</taxon>
        <taxon>Euteleostomi</taxon>
        <taxon>Actinopterygii</taxon>
        <taxon>Neopterygii</taxon>
        <taxon>Teleostei</taxon>
        <taxon>Neoteleostei</taxon>
        <taxon>Acanthomorphata</taxon>
        <taxon>Eupercaria</taxon>
        <taxon>Perciformes</taxon>
        <taxon>Percoidei</taxon>
        <taxon>Percidae</taxon>
        <taxon>Etheostomatinae</taxon>
        <taxon>Etheostoma</taxon>
    </lineage>
</organism>
<gene>
    <name evidence="1" type="ORF">FQN60_004803</name>
</gene>
<comment type="caution">
    <text evidence="1">The sequence shown here is derived from an EMBL/GenBank/DDBJ whole genome shotgun (WGS) entry which is preliminary data.</text>
</comment>
<evidence type="ECO:0000313" key="1">
    <source>
        <dbReference type="EMBL" id="KAA8593969.1"/>
    </source>
</evidence>
<reference evidence="1 2" key="1">
    <citation type="submission" date="2019-08" db="EMBL/GenBank/DDBJ databases">
        <title>A chromosome-level genome assembly, high-density linkage maps, and genome scans reveal the genomic architecture of hybrid incompatibilities underlying speciation via character displacement in darters (Percidae: Etheostominae).</title>
        <authorList>
            <person name="Moran R.L."/>
            <person name="Catchen J.M."/>
            <person name="Fuller R.C."/>
        </authorList>
    </citation>
    <scope>NUCLEOTIDE SEQUENCE [LARGE SCALE GENOMIC DNA]</scope>
    <source>
        <strain evidence="1">EspeVRDwgs_2016</strain>
        <tissue evidence="1">Muscle</tissue>
    </source>
</reference>